<evidence type="ECO:0000313" key="13">
    <source>
        <dbReference type="EMBL" id="GAN14052.1"/>
    </source>
</evidence>
<dbReference type="RefSeq" id="WP_007404969.1">
    <property type="nucleotide sequence ID" value="NZ_BBJS01000030.1"/>
</dbReference>
<dbReference type="InterPro" id="IPR037066">
    <property type="entry name" value="Plug_dom_sf"/>
</dbReference>
<feature type="chain" id="PRO_5002216259" evidence="10">
    <location>
        <begin position="26"/>
        <end position="974"/>
    </location>
</feature>
<keyword evidence="14" id="KW-1185">Reference proteome</keyword>
<dbReference type="PROSITE" id="PS52016">
    <property type="entry name" value="TONB_DEPENDENT_REC_3"/>
    <property type="match status" value="1"/>
</dbReference>
<accession>A0A0C9NCM2</accession>
<evidence type="ECO:0000256" key="8">
    <source>
        <dbReference type="PROSITE-ProRule" id="PRU01360"/>
    </source>
</evidence>
<dbReference type="Pfam" id="PF00593">
    <property type="entry name" value="TonB_dep_Rec_b-barrel"/>
    <property type="match status" value="1"/>
</dbReference>
<evidence type="ECO:0000256" key="9">
    <source>
        <dbReference type="RuleBase" id="RU003357"/>
    </source>
</evidence>
<evidence type="ECO:0000256" key="1">
    <source>
        <dbReference type="ARBA" id="ARBA00004571"/>
    </source>
</evidence>
<evidence type="ECO:0000313" key="14">
    <source>
        <dbReference type="Proteomes" id="UP000032025"/>
    </source>
</evidence>
<sequence>MIDRKTALRAALMLGSACFAQQLCAQTETRVPSETEAKAEDSEILVTGSRIRRDAKDSPAPIAVVTAADIRTVGSQQITDVVNQLPALAITQTNQTSNLAGNAGINALDLRGMGTQRTLVLVDGHRQVPAIPGTSAVDLSNIPSSLVERVEVVTGGASALYGADAVAGVANFILKKNYQGLESNVRYNASTRNDMNQYGFDLLAGTNFADNRGNVTFYAFYDNVPEGISGADRPWTAQGYPYYARRNTTDKYTIFDGNYNIYTSDSAQLILNEQLYAVAANGTLRAPNLGPQGFLNPRVVNMANTSEALGTLLAGDGSEYHGRYDGWLLSVPSERFSSRIASHYDFSEAFKLFGNVSFARNYSTAAYAPLTAFGYDAVPADSPYITPQMVAAAGGTVPDGGINFARRVLEVGTPETQYRRKTIQAVAGAEGDFRLFAHPWNYTAYYTYGRSEQQVRDFNATSYTRWYQGLDSTTDAAGNPICRSTLTTPNDGCVPINPFVRLTQPMINYIQYTSNWAKSVMTQQVVSGYISGGLFNLPGGPVQAVIGAEYRKERNDIGVAPEYNADSPRYDPTLGVTQMPLIGNYNVKEAYGEVHAPILRDTPFFDRLSLDGAVRLSDYSTAGHTTTWKLGGEWAPIRDIRFRATYGQAVRAPNIGELFTASSIGGMWVTDPCNAYNLANRIARTQYTAANCAAIKPTDLNNYWIYRDIISKGNLALKPETARTLTVGGVLEPRFIRGLSLTVDYYDIDLRDAIDAFGAQTIIDKCVDQPSLTNVFCSLVTRDAGNNIKSVVTQKLNLAQYLTRGIDFGLNYATDLERLGLGADAGKLSINANYTRLLNRRYTLDPSDPNTITEYRGVFGSPTWKGVIRTTYAQPTWGATWTLRHFSPMKAATTITSAKYDPTFTPNVFYNDFFGWVRLTKNIELSGGLNNAFDRKPPRIPGAEAGGANFELSYQAGVYDVIGRTFFVGLRFTR</sequence>
<dbReference type="InterPro" id="IPR036942">
    <property type="entry name" value="Beta-barrel_TonB_sf"/>
</dbReference>
<dbReference type="Gene3D" id="2.170.130.10">
    <property type="entry name" value="TonB-dependent receptor, plug domain"/>
    <property type="match status" value="1"/>
</dbReference>
<dbReference type="InterPro" id="IPR012910">
    <property type="entry name" value="Plug_dom"/>
</dbReference>
<evidence type="ECO:0000256" key="7">
    <source>
        <dbReference type="ARBA" id="ARBA00023237"/>
    </source>
</evidence>
<dbReference type="Proteomes" id="UP000032025">
    <property type="component" value="Unassembled WGS sequence"/>
</dbReference>
<dbReference type="Pfam" id="PF07715">
    <property type="entry name" value="Plug"/>
    <property type="match status" value="1"/>
</dbReference>
<organism evidence="13 14">
    <name type="scientific">Sphingomonas paucimobilis NBRC 13935</name>
    <dbReference type="NCBI Taxonomy" id="1219050"/>
    <lineage>
        <taxon>Bacteria</taxon>
        <taxon>Pseudomonadati</taxon>
        <taxon>Pseudomonadota</taxon>
        <taxon>Alphaproteobacteria</taxon>
        <taxon>Sphingomonadales</taxon>
        <taxon>Sphingomonadaceae</taxon>
        <taxon>Sphingomonas</taxon>
    </lineage>
</organism>
<feature type="signal peptide" evidence="10">
    <location>
        <begin position="1"/>
        <end position="25"/>
    </location>
</feature>
<comment type="similarity">
    <text evidence="8 9">Belongs to the TonB-dependent receptor family.</text>
</comment>
<protein>
    <submittedName>
        <fullName evidence="13">DNA, contig: SP630</fullName>
    </submittedName>
</protein>
<keyword evidence="10" id="KW-0732">Signal</keyword>
<keyword evidence="5 9" id="KW-0798">TonB box</keyword>
<dbReference type="InterPro" id="IPR039426">
    <property type="entry name" value="TonB-dep_rcpt-like"/>
</dbReference>
<evidence type="ECO:0000259" key="11">
    <source>
        <dbReference type="Pfam" id="PF00593"/>
    </source>
</evidence>
<evidence type="ECO:0000256" key="2">
    <source>
        <dbReference type="ARBA" id="ARBA00022448"/>
    </source>
</evidence>
<feature type="domain" description="TonB-dependent receptor plug" evidence="12">
    <location>
        <begin position="55"/>
        <end position="169"/>
    </location>
</feature>
<evidence type="ECO:0000256" key="5">
    <source>
        <dbReference type="ARBA" id="ARBA00023077"/>
    </source>
</evidence>
<dbReference type="AlphaFoldDB" id="A0A0C9NCM2"/>
<dbReference type="PANTHER" id="PTHR47234:SF2">
    <property type="entry name" value="TONB-DEPENDENT RECEPTOR"/>
    <property type="match status" value="1"/>
</dbReference>
<keyword evidence="7 8" id="KW-0998">Cell outer membrane</keyword>
<name>A0A0C9NCM2_SPHPI</name>
<dbReference type="GO" id="GO:0009279">
    <property type="term" value="C:cell outer membrane"/>
    <property type="evidence" value="ECO:0007669"/>
    <property type="project" value="UniProtKB-SubCell"/>
</dbReference>
<dbReference type="InterPro" id="IPR000531">
    <property type="entry name" value="Beta-barrel_TonB"/>
</dbReference>
<feature type="domain" description="TonB-dependent receptor-like beta-barrel" evidence="11">
    <location>
        <begin position="427"/>
        <end position="931"/>
    </location>
</feature>
<dbReference type="EMBL" id="BBJS01000030">
    <property type="protein sequence ID" value="GAN14052.1"/>
    <property type="molecule type" value="Genomic_DNA"/>
</dbReference>
<comment type="caution">
    <text evidence="13">The sequence shown here is derived from an EMBL/GenBank/DDBJ whole genome shotgun (WGS) entry which is preliminary data.</text>
</comment>
<reference evidence="13 14" key="1">
    <citation type="submission" date="2014-08" db="EMBL/GenBank/DDBJ databases">
        <title>Whole genome shotgun sequence of Sphingomonas paucimobilis NBRC 13935.</title>
        <authorList>
            <person name="Hosoyama A."/>
            <person name="Hashimoto M."/>
            <person name="Hosoyama Y."/>
            <person name="Noguchi M."/>
            <person name="Uohara A."/>
            <person name="Ohji S."/>
            <person name="Katano-Makiyama Y."/>
            <person name="Ichikawa N."/>
            <person name="Kimura A."/>
            <person name="Yamazoe A."/>
            <person name="Fujita N."/>
        </authorList>
    </citation>
    <scope>NUCLEOTIDE SEQUENCE [LARGE SCALE GENOMIC DNA]</scope>
    <source>
        <strain evidence="13 14">NBRC 13935</strain>
    </source>
</reference>
<keyword evidence="2 8" id="KW-0813">Transport</keyword>
<evidence type="ECO:0000259" key="12">
    <source>
        <dbReference type="Pfam" id="PF07715"/>
    </source>
</evidence>
<evidence type="ECO:0000256" key="10">
    <source>
        <dbReference type="SAM" id="SignalP"/>
    </source>
</evidence>
<comment type="subcellular location">
    <subcellularLocation>
        <location evidence="1 8">Cell outer membrane</location>
        <topology evidence="1 8">Multi-pass membrane protein</topology>
    </subcellularLocation>
</comment>
<dbReference type="GeneID" id="78528783"/>
<keyword evidence="4 8" id="KW-0812">Transmembrane</keyword>
<evidence type="ECO:0000256" key="3">
    <source>
        <dbReference type="ARBA" id="ARBA00022452"/>
    </source>
</evidence>
<evidence type="ECO:0000256" key="4">
    <source>
        <dbReference type="ARBA" id="ARBA00022692"/>
    </source>
</evidence>
<gene>
    <name evidence="13" type="ORF">SP6_30_01930</name>
</gene>
<dbReference type="PANTHER" id="PTHR47234">
    <property type="match status" value="1"/>
</dbReference>
<proteinExistence type="inferred from homology"/>
<keyword evidence="3 8" id="KW-1134">Transmembrane beta strand</keyword>
<dbReference type="Gene3D" id="2.40.170.20">
    <property type="entry name" value="TonB-dependent receptor, beta-barrel domain"/>
    <property type="match status" value="1"/>
</dbReference>
<keyword evidence="6 8" id="KW-0472">Membrane</keyword>
<evidence type="ECO:0000256" key="6">
    <source>
        <dbReference type="ARBA" id="ARBA00023136"/>
    </source>
</evidence>
<dbReference type="SUPFAM" id="SSF56935">
    <property type="entry name" value="Porins"/>
    <property type="match status" value="1"/>
</dbReference>